<proteinExistence type="predicted"/>
<evidence type="ECO:0000313" key="3">
    <source>
        <dbReference type="Proteomes" id="UP000194469"/>
    </source>
</evidence>
<evidence type="ECO:0000313" key="2">
    <source>
        <dbReference type="EMBL" id="SMQ79555.1"/>
    </source>
</evidence>
<feature type="compositionally biased region" description="Basic and acidic residues" evidence="1">
    <location>
        <begin position="56"/>
        <end position="67"/>
    </location>
</feature>
<reference evidence="3" key="1">
    <citation type="submission" date="2017-04" db="EMBL/GenBank/DDBJ databases">
        <authorList>
            <person name="Varghese N."/>
            <person name="Submissions S."/>
        </authorList>
    </citation>
    <scope>NUCLEOTIDE SEQUENCE [LARGE SCALE GENOMIC DNA]</scope>
    <source>
        <strain evidence="3">UI2</strain>
    </source>
</reference>
<feature type="compositionally biased region" description="Basic and acidic residues" evidence="1">
    <location>
        <begin position="14"/>
        <end position="33"/>
    </location>
</feature>
<dbReference type="AlphaFoldDB" id="A0A1Y6FV74"/>
<gene>
    <name evidence="2" type="ORF">SAMN06295984_3433</name>
</gene>
<dbReference type="Proteomes" id="UP000194469">
    <property type="component" value="Unassembled WGS sequence"/>
</dbReference>
<dbReference type="RefSeq" id="WP_381454359.1">
    <property type="nucleotide sequence ID" value="NZ_JBHUNO010000001.1"/>
</dbReference>
<name>A0A1Y6FV74_9SPHN</name>
<protein>
    <submittedName>
        <fullName evidence="2">Uncharacterized protein</fullName>
    </submittedName>
</protein>
<keyword evidence="3" id="KW-1185">Reference proteome</keyword>
<sequence length="67" mass="7449">MLSAQIQSIAAPIRRPECPESEPLERPDKRSPEHPVPSTDPQPLRAPPETPVLPDSHPEDTPIERPD</sequence>
<feature type="compositionally biased region" description="Pro residues" evidence="1">
    <location>
        <begin position="34"/>
        <end position="51"/>
    </location>
</feature>
<evidence type="ECO:0000256" key="1">
    <source>
        <dbReference type="SAM" id="MobiDB-lite"/>
    </source>
</evidence>
<dbReference type="EMBL" id="FXWL01000006">
    <property type="protein sequence ID" value="SMQ79555.1"/>
    <property type="molecule type" value="Genomic_DNA"/>
</dbReference>
<organism evidence="2 3">
    <name type="scientific">Sphingopyxis terrae subsp. ummariensis</name>
    <dbReference type="NCBI Taxonomy" id="429001"/>
    <lineage>
        <taxon>Bacteria</taxon>
        <taxon>Pseudomonadati</taxon>
        <taxon>Pseudomonadota</taxon>
        <taxon>Alphaproteobacteria</taxon>
        <taxon>Sphingomonadales</taxon>
        <taxon>Sphingomonadaceae</taxon>
        <taxon>Sphingopyxis</taxon>
    </lineage>
</organism>
<feature type="region of interest" description="Disordered" evidence="1">
    <location>
        <begin position="1"/>
        <end position="67"/>
    </location>
</feature>
<accession>A0A1Y6FV74</accession>